<feature type="signal peptide" evidence="1">
    <location>
        <begin position="1"/>
        <end position="18"/>
    </location>
</feature>
<dbReference type="KEGG" id="ttz:FHG85_12970"/>
<dbReference type="Pfam" id="PF04264">
    <property type="entry name" value="YceI"/>
    <property type="match status" value="1"/>
</dbReference>
<evidence type="ECO:0000313" key="4">
    <source>
        <dbReference type="Proteomes" id="UP000500961"/>
    </source>
</evidence>
<accession>A0A7D4BLR9</accession>
<reference evidence="3 4" key="1">
    <citation type="submission" date="2019-07" db="EMBL/GenBank/DDBJ databases">
        <title>Thalassofilum flectens gen. nov., sp. nov., a novel moderate thermophilic anaerobe from a shallow sea hot spring in Kunashir Island (Russia), representing a new family in the order Bacteroidales, and proposal of Thalassofilacea fam. nov.</title>
        <authorList>
            <person name="Kochetkova T.V."/>
            <person name="Podosokorskaya O.A."/>
            <person name="Novikov A."/>
            <person name="Elcheninov A.G."/>
            <person name="Toshchakov S.V."/>
            <person name="Kublanov I.V."/>
        </authorList>
    </citation>
    <scope>NUCLEOTIDE SEQUENCE [LARGE SCALE GENOMIC DNA]</scope>
    <source>
        <strain evidence="3 4">38-H</strain>
    </source>
</reference>
<feature type="chain" id="PRO_5029629603" evidence="1">
    <location>
        <begin position="19"/>
        <end position="186"/>
    </location>
</feature>
<dbReference type="RefSeq" id="WP_173076604.1">
    <property type="nucleotide sequence ID" value="NZ_CP041345.1"/>
</dbReference>
<evidence type="ECO:0000259" key="2">
    <source>
        <dbReference type="SMART" id="SM00867"/>
    </source>
</evidence>
<dbReference type="PANTHER" id="PTHR34406">
    <property type="entry name" value="PROTEIN YCEI"/>
    <property type="match status" value="1"/>
</dbReference>
<dbReference type="InterPro" id="IPR036761">
    <property type="entry name" value="TTHA0802/YceI-like_sf"/>
</dbReference>
<dbReference type="Proteomes" id="UP000500961">
    <property type="component" value="Chromosome"/>
</dbReference>
<dbReference type="SUPFAM" id="SSF101874">
    <property type="entry name" value="YceI-like"/>
    <property type="match status" value="1"/>
</dbReference>
<evidence type="ECO:0000313" key="3">
    <source>
        <dbReference type="EMBL" id="QKG81139.1"/>
    </source>
</evidence>
<dbReference type="InterPro" id="IPR007372">
    <property type="entry name" value="Lipid/polyisoprenoid-bd_YceI"/>
</dbReference>
<dbReference type="PANTHER" id="PTHR34406:SF1">
    <property type="entry name" value="PROTEIN YCEI"/>
    <property type="match status" value="1"/>
</dbReference>
<name>A0A7D4BLR9_9BACT</name>
<dbReference type="AlphaFoldDB" id="A0A7D4BLR9"/>
<dbReference type="EMBL" id="CP041345">
    <property type="protein sequence ID" value="QKG81139.1"/>
    <property type="molecule type" value="Genomic_DNA"/>
</dbReference>
<protein>
    <submittedName>
        <fullName evidence="3">YceI family protein</fullName>
    </submittedName>
</protein>
<keyword evidence="1" id="KW-0732">Signal</keyword>
<sequence>MKYLSILTALLISTAAWSQEFIADVHSSTLKWNAKKVTGEHYGQVKLKEGKLVIRDGMIAGGNFVIDMESITNEDLESPEWNKKLIDHLKSDDFFTVGTYKVALLSNLKSEKFQNNKAKVTADLTIKGITHPISFEVVKNGNTYSSKITVDRTLYNVRYGSGKFFEGLGDKMIYDEFTIEVKLVVK</sequence>
<proteinExistence type="predicted"/>
<dbReference type="SMART" id="SM00867">
    <property type="entry name" value="YceI"/>
    <property type="match status" value="1"/>
</dbReference>
<feature type="domain" description="Lipid/polyisoprenoid-binding YceI-like" evidence="2">
    <location>
        <begin position="20"/>
        <end position="186"/>
    </location>
</feature>
<dbReference type="Gene3D" id="2.40.128.110">
    <property type="entry name" value="Lipid/polyisoprenoid-binding, YceI-like"/>
    <property type="match status" value="1"/>
</dbReference>
<evidence type="ECO:0000256" key="1">
    <source>
        <dbReference type="SAM" id="SignalP"/>
    </source>
</evidence>
<gene>
    <name evidence="3" type="ORF">FHG85_12970</name>
</gene>
<keyword evidence="4" id="KW-1185">Reference proteome</keyword>
<organism evidence="3 4">
    <name type="scientific">Tenuifilum thalassicum</name>
    <dbReference type="NCBI Taxonomy" id="2590900"/>
    <lineage>
        <taxon>Bacteria</taxon>
        <taxon>Pseudomonadati</taxon>
        <taxon>Bacteroidota</taxon>
        <taxon>Bacteroidia</taxon>
        <taxon>Bacteroidales</taxon>
        <taxon>Tenuifilaceae</taxon>
        <taxon>Tenuifilum</taxon>
    </lineage>
</organism>